<dbReference type="Gene3D" id="3.40.720.10">
    <property type="entry name" value="Alkaline Phosphatase, subunit A"/>
    <property type="match status" value="1"/>
</dbReference>
<feature type="transmembrane region" description="Helical" evidence="7">
    <location>
        <begin position="134"/>
        <end position="151"/>
    </location>
</feature>
<feature type="transmembrane region" description="Helical" evidence="7">
    <location>
        <begin position="35"/>
        <end position="53"/>
    </location>
</feature>
<dbReference type="Proteomes" id="UP000315095">
    <property type="component" value="Unassembled WGS sequence"/>
</dbReference>
<dbReference type="InterPro" id="IPR000917">
    <property type="entry name" value="Sulfatase_N"/>
</dbReference>
<dbReference type="GO" id="GO:0005886">
    <property type="term" value="C:plasma membrane"/>
    <property type="evidence" value="ECO:0007669"/>
    <property type="project" value="UniProtKB-SubCell"/>
</dbReference>
<dbReference type="SUPFAM" id="SSF53649">
    <property type="entry name" value="Alkaline phosphatase-like"/>
    <property type="match status" value="1"/>
</dbReference>
<dbReference type="PANTHER" id="PTHR30443">
    <property type="entry name" value="INNER MEMBRANE PROTEIN"/>
    <property type="match status" value="1"/>
</dbReference>
<name>A0A4P5NLF7_9PROT</name>
<feature type="transmembrane region" description="Helical" evidence="7">
    <location>
        <begin position="107"/>
        <end position="127"/>
    </location>
</feature>
<proteinExistence type="predicted"/>
<evidence type="ECO:0000313" key="9">
    <source>
        <dbReference type="EMBL" id="GCE82448.1"/>
    </source>
</evidence>
<feature type="transmembrane region" description="Helical" evidence="7">
    <location>
        <begin position="65"/>
        <end position="87"/>
    </location>
</feature>
<evidence type="ECO:0000256" key="2">
    <source>
        <dbReference type="ARBA" id="ARBA00022475"/>
    </source>
</evidence>
<dbReference type="GO" id="GO:0009244">
    <property type="term" value="P:lipopolysaccharide core region biosynthetic process"/>
    <property type="evidence" value="ECO:0007669"/>
    <property type="project" value="TreeGrafter"/>
</dbReference>
<evidence type="ECO:0000256" key="5">
    <source>
        <dbReference type="ARBA" id="ARBA00022989"/>
    </source>
</evidence>
<evidence type="ECO:0000256" key="7">
    <source>
        <dbReference type="SAM" id="Phobius"/>
    </source>
</evidence>
<keyword evidence="5 7" id="KW-1133">Transmembrane helix</keyword>
<dbReference type="OrthoDB" id="7250625at2"/>
<dbReference type="PANTHER" id="PTHR30443:SF0">
    <property type="entry name" value="PHOSPHOETHANOLAMINE TRANSFERASE EPTA"/>
    <property type="match status" value="1"/>
</dbReference>
<organism evidence="9 10">
    <name type="scientific">Komagataeibacter diospyri</name>
    <dbReference type="NCBI Taxonomy" id="1932662"/>
    <lineage>
        <taxon>Bacteria</taxon>
        <taxon>Pseudomonadati</taxon>
        <taxon>Pseudomonadota</taxon>
        <taxon>Alphaproteobacteria</taxon>
        <taxon>Acetobacterales</taxon>
        <taxon>Acetobacteraceae</taxon>
        <taxon>Komagataeibacter</taxon>
    </lineage>
</organism>
<evidence type="ECO:0000256" key="4">
    <source>
        <dbReference type="ARBA" id="ARBA00022692"/>
    </source>
</evidence>
<evidence type="ECO:0000256" key="6">
    <source>
        <dbReference type="ARBA" id="ARBA00023136"/>
    </source>
</evidence>
<comment type="caution">
    <text evidence="9">The sequence shown here is derived from an EMBL/GenBank/DDBJ whole genome shotgun (WGS) entry which is preliminary data.</text>
</comment>
<reference evidence="10" key="1">
    <citation type="submission" date="2017-01" db="EMBL/GenBank/DDBJ databases">
        <title>Komagataeibacter sp. MSKU9 whole genome sequencing project.</title>
        <authorList>
            <person name="Matsutani M."/>
            <person name="Naloka K."/>
            <person name="Theeragool G."/>
            <person name="Yakushi T."/>
            <person name="Matsushita K."/>
        </authorList>
    </citation>
    <scope>NUCLEOTIDE SEQUENCE [LARGE SCALE GENOMIC DNA]</scope>
    <source>
        <strain evidence="10">MSKU9</strain>
    </source>
</reference>
<dbReference type="GO" id="GO:0016776">
    <property type="term" value="F:phosphotransferase activity, phosphate group as acceptor"/>
    <property type="evidence" value="ECO:0007669"/>
    <property type="project" value="TreeGrafter"/>
</dbReference>
<evidence type="ECO:0000256" key="3">
    <source>
        <dbReference type="ARBA" id="ARBA00022679"/>
    </source>
</evidence>
<dbReference type="InterPro" id="IPR040423">
    <property type="entry name" value="PEA_transferase"/>
</dbReference>
<sequence>MTAIKIHKRALYISIIGIIYFLLEFYIACHSDGNHPYHFVIQTCLLPLLFFNFGRIGSMCLNTTFVVLLVSNFYIARLCQVVTGNTLDAIMGTNRHLTISMMGTVPWPAYVAAAFMLAAVAVLSWRLGRWDRRAVMIAMVPLVLTGAYNTWKLYATWPFRTAQWNDIGGLDYIAANLRDHSPGVVGNATYFIIMTAERAVDKRFVVRPHPNTDPQVTGRHPGRVHNIIFVMGESSLASRYGIYGYDRQDTTPNLRNMQARKQICVLEKAHSNANLTRYAVPMTFSFQIPEIREKLFQEKNLIEMAGENGYKTFWIASQPGEGPYARPYGYLSEYSDYTTRQDYNNEINGVNWKDESIMPVLADKLRDPAPYKLYVVHIMGNHQQYSDKATSDDIAALPHADAYDQSIHHTDEFVRRIMAMAASQLGDYTLIYTSDHGEVVGMGHGYQYAGYDQYIIPMIIHDTNGVGNYCDMAEQMRNRDGYYTSIMNKYLLLDMLGYDVDPAAMDAVRNKDHVLHSDSKIYDYSNLPTERNRH</sequence>
<evidence type="ECO:0000256" key="1">
    <source>
        <dbReference type="ARBA" id="ARBA00004651"/>
    </source>
</evidence>
<keyword evidence="4 7" id="KW-0812">Transmembrane</keyword>
<feature type="transmembrane region" description="Helical" evidence="7">
    <location>
        <begin position="12"/>
        <end position="29"/>
    </location>
</feature>
<gene>
    <name evidence="9" type="ORF">MSKU9_0589</name>
</gene>
<protein>
    <recommendedName>
        <fullName evidence="8">Sulfatase N-terminal domain-containing protein</fullName>
    </recommendedName>
</protein>
<comment type="subcellular location">
    <subcellularLocation>
        <location evidence="1">Cell membrane</location>
        <topology evidence="1">Multi-pass membrane protein</topology>
    </subcellularLocation>
</comment>
<evidence type="ECO:0000259" key="8">
    <source>
        <dbReference type="Pfam" id="PF00884"/>
    </source>
</evidence>
<dbReference type="EMBL" id="BDLU01000014">
    <property type="protein sequence ID" value="GCE82448.1"/>
    <property type="molecule type" value="Genomic_DNA"/>
</dbReference>
<feature type="domain" description="Sulfatase N-terminal" evidence="8">
    <location>
        <begin position="226"/>
        <end position="477"/>
    </location>
</feature>
<keyword evidence="6 7" id="KW-0472">Membrane</keyword>
<dbReference type="Pfam" id="PF00884">
    <property type="entry name" value="Sulfatase"/>
    <property type="match status" value="1"/>
</dbReference>
<dbReference type="InterPro" id="IPR017850">
    <property type="entry name" value="Alkaline_phosphatase_core_sf"/>
</dbReference>
<evidence type="ECO:0000313" key="10">
    <source>
        <dbReference type="Proteomes" id="UP000315095"/>
    </source>
</evidence>
<dbReference type="InterPro" id="IPR058130">
    <property type="entry name" value="PEA_transf_C"/>
</dbReference>
<keyword evidence="2" id="KW-1003">Cell membrane</keyword>
<dbReference type="AlphaFoldDB" id="A0A4P5NLF7"/>
<dbReference type="CDD" id="cd16017">
    <property type="entry name" value="LptA"/>
    <property type="match status" value="1"/>
</dbReference>
<keyword evidence="3" id="KW-0808">Transferase</keyword>
<accession>A0A4P5NLF7</accession>
<keyword evidence="10" id="KW-1185">Reference proteome</keyword>